<accession>A0AAD7WCK2</accession>
<dbReference type="AlphaFoldDB" id="A0AAD7WCK2"/>
<evidence type="ECO:0000313" key="1">
    <source>
        <dbReference type="EMBL" id="KAJ8392186.1"/>
    </source>
</evidence>
<keyword evidence="2" id="KW-1185">Reference proteome</keyword>
<comment type="caution">
    <text evidence="1">The sequence shown here is derived from an EMBL/GenBank/DDBJ whole genome shotgun (WGS) entry which is preliminary data.</text>
</comment>
<proteinExistence type="predicted"/>
<dbReference type="EMBL" id="JAINUG010000148">
    <property type="protein sequence ID" value="KAJ8392186.1"/>
    <property type="molecule type" value="Genomic_DNA"/>
</dbReference>
<sequence>MLQWGPRYAGHRDGMPQLIIAEGRETKASGQTLNSYYVGGLSGCRLFQMRISSAPYPPQSSGSPGRGLSYRSRGGGRGLCFSRLIIDTQEHFLLYLGLQRGAEVKALNS</sequence>
<protein>
    <submittedName>
        <fullName evidence="1">Uncharacterized protein</fullName>
    </submittedName>
</protein>
<organism evidence="1 2">
    <name type="scientific">Aldrovandia affinis</name>
    <dbReference type="NCBI Taxonomy" id="143900"/>
    <lineage>
        <taxon>Eukaryota</taxon>
        <taxon>Metazoa</taxon>
        <taxon>Chordata</taxon>
        <taxon>Craniata</taxon>
        <taxon>Vertebrata</taxon>
        <taxon>Euteleostomi</taxon>
        <taxon>Actinopterygii</taxon>
        <taxon>Neopterygii</taxon>
        <taxon>Teleostei</taxon>
        <taxon>Notacanthiformes</taxon>
        <taxon>Halosauridae</taxon>
        <taxon>Aldrovandia</taxon>
    </lineage>
</organism>
<name>A0AAD7WCK2_9TELE</name>
<dbReference type="Proteomes" id="UP001221898">
    <property type="component" value="Unassembled WGS sequence"/>
</dbReference>
<reference evidence="1" key="1">
    <citation type="journal article" date="2023" name="Science">
        <title>Genome structures resolve the early diversification of teleost fishes.</title>
        <authorList>
            <person name="Parey E."/>
            <person name="Louis A."/>
            <person name="Montfort J."/>
            <person name="Bouchez O."/>
            <person name="Roques C."/>
            <person name="Iampietro C."/>
            <person name="Lluch J."/>
            <person name="Castinel A."/>
            <person name="Donnadieu C."/>
            <person name="Desvignes T."/>
            <person name="Floi Bucao C."/>
            <person name="Jouanno E."/>
            <person name="Wen M."/>
            <person name="Mejri S."/>
            <person name="Dirks R."/>
            <person name="Jansen H."/>
            <person name="Henkel C."/>
            <person name="Chen W.J."/>
            <person name="Zahm M."/>
            <person name="Cabau C."/>
            <person name="Klopp C."/>
            <person name="Thompson A.W."/>
            <person name="Robinson-Rechavi M."/>
            <person name="Braasch I."/>
            <person name="Lecointre G."/>
            <person name="Bobe J."/>
            <person name="Postlethwait J.H."/>
            <person name="Berthelot C."/>
            <person name="Roest Crollius H."/>
            <person name="Guiguen Y."/>
        </authorList>
    </citation>
    <scope>NUCLEOTIDE SEQUENCE</scope>
    <source>
        <strain evidence="1">NC1722</strain>
    </source>
</reference>
<gene>
    <name evidence="1" type="ORF">AAFF_G00077540</name>
</gene>
<evidence type="ECO:0000313" key="2">
    <source>
        <dbReference type="Proteomes" id="UP001221898"/>
    </source>
</evidence>